<dbReference type="STRING" id="693661.Arcve_2063"/>
<evidence type="ECO:0000256" key="1">
    <source>
        <dbReference type="SAM" id="MobiDB-lite"/>
    </source>
</evidence>
<dbReference type="Proteomes" id="UP000008136">
    <property type="component" value="Chromosome"/>
</dbReference>
<feature type="compositionally biased region" description="Basic and acidic residues" evidence="1">
    <location>
        <begin position="47"/>
        <end position="63"/>
    </location>
</feature>
<accession>F2KSI3</accession>
<dbReference type="AlphaFoldDB" id="F2KSI3"/>
<name>F2KSI3_ARCVS</name>
<proteinExistence type="predicted"/>
<dbReference type="GO" id="GO:1990904">
    <property type="term" value="C:ribonucleoprotein complex"/>
    <property type="evidence" value="ECO:0007669"/>
    <property type="project" value="UniProtKB-KW"/>
</dbReference>
<reference evidence="2 3" key="1">
    <citation type="submission" date="2011-03" db="EMBL/GenBank/DDBJ databases">
        <title>The complete genome of Archaeoglobus veneficus SNP6.</title>
        <authorList>
            <consortium name="US DOE Joint Genome Institute (JGI-PGF)"/>
            <person name="Lucas S."/>
            <person name="Copeland A."/>
            <person name="Lapidus A."/>
            <person name="Bruce D."/>
            <person name="Goodwin L."/>
            <person name="Pitluck S."/>
            <person name="Kyrpides N."/>
            <person name="Mavromatis K."/>
            <person name="Pagani I."/>
            <person name="Ivanova N."/>
            <person name="Mikhailova N."/>
            <person name="Lu M."/>
            <person name="Detter J.C."/>
            <person name="Tapia R."/>
            <person name="Han C."/>
            <person name="Land M."/>
            <person name="Hauser L."/>
            <person name="Markowitz V."/>
            <person name="Cheng J.-F."/>
            <person name="Hugenholtz P."/>
            <person name="Woyke T."/>
            <person name="Wu D."/>
            <person name="Spring S."/>
            <person name="Brambilla E."/>
            <person name="Klenk H.-P."/>
            <person name="Eisen J.A."/>
        </authorList>
    </citation>
    <scope>NUCLEOTIDE SEQUENCE [LARGE SCALE GENOMIC DNA]</scope>
    <source>
        <strain>SNP6</strain>
    </source>
</reference>
<dbReference type="EMBL" id="CP002588">
    <property type="protein sequence ID" value="AEA48053.1"/>
    <property type="molecule type" value="Genomic_DNA"/>
</dbReference>
<sequence>MKEKHGVERPFEHLTGSAGSSQPEPFTVKPPELSQPADKPAKVPVAGEKKKEERRERRMEGEEARYECGNCGFKFSKKYKHCPNCGARFDWSAVEEE</sequence>
<dbReference type="KEGG" id="ave:Arcve_2063"/>
<feature type="region of interest" description="Disordered" evidence="1">
    <location>
        <begin position="1"/>
        <end position="63"/>
    </location>
</feature>
<evidence type="ECO:0000313" key="3">
    <source>
        <dbReference type="Proteomes" id="UP000008136"/>
    </source>
</evidence>
<protein>
    <submittedName>
        <fullName evidence="2">Heterogeneous nuclear ribonucleoprotein A3</fullName>
    </submittedName>
</protein>
<dbReference type="HOGENOM" id="CLU_2340003_0_0_2"/>
<organism evidence="2 3">
    <name type="scientific">Archaeoglobus veneficus (strain DSM 11195 / SNP6)</name>
    <dbReference type="NCBI Taxonomy" id="693661"/>
    <lineage>
        <taxon>Archaea</taxon>
        <taxon>Methanobacteriati</taxon>
        <taxon>Methanobacteriota</taxon>
        <taxon>Archaeoglobi</taxon>
        <taxon>Archaeoglobales</taxon>
        <taxon>Archaeoglobaceae</taxon>
        <taxon>Archaeoglobus</taxon>
    </lineage>
</organism>
<gene>
    <name evidence="2" type="ordered locus">Arcve_2063</name>
</gene>
<evidence type="ECO:0000313" key="2">
    <source>
        <dbReference type="EMBL" id="AEA48053.1"/>
    </source>
</evidence>
<keyword evidence="2" id="KW-0687">Ribonucleoprotein</keyword>
<keyword evidence="3" id="KW-1185">Reference proteome</keyword>
<feature type="compositionally biased region" description="Basic and acidic residues" evidence="1">
    <location>
        <begin position="1"/>
        <end position="12"/>
    </location>
</feature>